<evidence type="ECO:0000313" key="2">
    <source>
        <dbReference type="EMBL" id="KAG6644890.1"/>
    </source>
</evidence>
<organism evidence="2 3">
    <name type="scientific">Carya illinoinensis</name>
    <name type="common">Pecan</name>
    <dbReference type="NCBI Taxonomy" id="32201"/>
    <lineage>
        <taxon>Eukaryota</taxon>
        <taxon>Viridiplantae</taxon>
        <taxon>Streptophyta</taxon>
        <taxon>Embryophyta</taxon>
        <taxon>Tracheophyta</taxon>
        <taxon>Spermatophyta</taxon>
        <taxon>Magnoliopsida</taxon>
        <taxon>eudicotyledons</taxon>
        <taxon>Gunneridae</taxon>
        <taxon>Pentapetalae</taxon>
        <taxon>rosids</taxon>
        <taxon>fabids</taxon>
        <taxon>Fagales</taxon>
        <taxon>Juglandaceae</taxon>
        <taxon>Carya</taxon>
    </lineage>
</organism>
<sequence length="73" mass="8487">MVILPIFSLSHSFFLLISTSEAINLVDQERKSTSHTFDPSLFPPCQTRKRNHSSSLFIFLPSSFFSYMTYTYQ</sequence>
<name>A0A8T1PX61_CARIL</name>
<keyword evidence="3" id="KW-1185">Reference proteome</keyword>
<keyword evidence="1" id="KW-0732">Signal</keyword>
<accession>A0A8T1PX61</accession>
<proteinExistence type="predicted"/>
<protein>
    <submittedName>
        <fullName evidence="2">Uncharacterized protein</fullName>
    </submittedName>
</protein>
<dbReference type="EMBL" id="CM031816">
    <property type="protein sequence ID" value="KAG6644890.1"/>
    <property type="molecule type" value="Genomic_DNA"/>
</dbReference>
<evidence type="ECO:0000313" key="3">
    <source>
        <dbReference type="Proteomes" id="UP000811609"/>
    </source>
</evidence>
<feature type="signal peptide" evidence="1">
    <location>
        <begin position="1"/>
        <end position="22"/>
    </location>
</feature>
<feature type="chain" id="PRO_5035822857" evidence="1">
    <location>
        <begin position="23"/>
        <end position="73"/>
    </location>
</feature>
<comment type="caution">
    <text evidence="2">The sequence shown here is derived from an EMBL/GenBank/DDBJ whole genome shotgun (WGS) entry which is preliminary data.</text>
</comment>
<reference evidence="2" key="1">
    <citation type="submission" date="2020-12" db="EMBL/GenBank/DDBJ databases">
        <title>WGS assembly of Carya illinoinensis cv. Pawnee.</title>
        <authorList>
            <person name="Platts A."/>
            <person name="Shu S."/>
            <person name="Wright S."/>
            <person name="Barry K."/>
            <person name="Edger P."/>
            <person name="Pires J.C."/>
            <person name="Schmutz J."/>
        </authorList>
    </citation>
    <scope>NUCLEOTIDE SEQUENCE</scope>
    <source>
        <tissue evidence="2">Leaf</tissue>
    </source>
</reference>
<evidence type="ECO:0000256" key="1">
    <source>
        <dbReference type="SAM" id="SignalP"/>
    </source>
</evidence>
<gene>
    <name evidence="2" type="ORF">CIPAW_08G084000</name>
</gene>
<dbReference type="AlphaFoldDB" id="A0A8T1PX61"/>
<dbReference type="Proteomes" id="UP000811609">
    <property type="component" value="Chromosome 8"/>
</dbReference>